<feature type="region of interest" description="Disordered" evidence="1">
    <location>
        <begin position="208"/>
        <end position="236"/>
    </location>
</feature>
<accession>A0A8B8TSR8</accession>
<reference evidence="3" key="1">
    <citation type="submission" date="2025-08" db="UniProtKB">
        <authorList>
            <consortium name="RefSeq"/>
        </authorList>
    </citation>
    <scope>IDENTIFICATION</scope>
    <source>
        <tissue evidence="3">Ear skin</tissue>
    </source>
</reference>
<keyword evidence="2" id="KW-1185">Reference proteome</keyword>
<dbReference type="Proteomes" id="UP000694856">
    <property type="component" value="Chromosome 10"/>
</dbReference>
<proteinExistence type="predicted"/>
<evidence type="ECO:0000313" key="3">
    <source>
        <dbReference type="RefSeq" id="XP_032345319.1"/>
    </source>
</evidence>
<dbReference type="RefSeq" id="XP_032345319.1">
    <property type="nucleotide sequence ID" value="XM_032489428.1"/>
</dbReference>
<feature type="compositionally biased region" description="Polar residues" evidence="1">
    <location>
        <begin position="223"/>
        <end position="236"/>
    </location>
</feature>
<sequence>MAERQREGKRSSEGSELLLGDASASHLFPVSILVLGLGEGLKLDVLMSDGNVNINAVDHRKSELGGTLEIMSSVWAEALLFRNRRQAFPESGLRLSSRICCQGLVLREQLLANGAIAITLALNDTAEITIIQPDPTYTRNRPAETSRLETGVLCFAHGKRGALGSGLQLTREDLMEDSTPQREEVGAASCPPGGGRGSRTFWCCLTPPHRPPHKDSKRPGACSSPTTGRRSLPTTNNRLQAFPSLCGSPSHGAQCPLYYAETIV</sequence>
<protein>
    <submittedName>
        <fullName evidence="3">Uncharacterized protein LOC106729228 isoform X1</fullName>
    </submittedName>
</protein>
<dbReference type="GeneID" id="106729228"/>
<dbReference type="AlphaFoldDB" id="A0A8B8TSR8"/>
<gene>
    <name evidence="3" type="primary">LOC106729228</name>
</gene>
<evidence type="ECO:0000256" key="1">
    <source>
        <dbReference type="SAM" id="MobiDB-lite"/>
    </source>
</evidence>
<name>A0A8B8TSR8_CAMFR</name>
<organism evidence="2 3">
    <name type="scientific">Camelus ferus</name>
    <name type="common">Wild bactrian camel</name>
    <name type="synonym">Camelus bactrianus ferus</name>
    <dbReference type="NCBI Taxonomy" id="419612"/>
    <lineage>
        <taxon>Eukaryota</taxon>
        <taxon>Metazoa</taxon>
        <taxon>Chordata</taxon>
        <taxon>Craniata</taxon>
        <taxon>Vertebrata</taxon>
        <taxon>Euteleostomi</taxon>
        <taxon>Mammalia</taxon>
        <taxon>Eutheria</taxon>
        <taxon>Laurasiatheria</taxon>
        <taxon>Artiodactyla</taxon>
        <taxon>Tylopoda</taxon>
        <taxon>Camelidae</taxon>
        <taxon>Camelus</taxon>
    </lineage>
</organism>
<evidence type="ECO:0000313" key="2">
    <source>
        <dbReference type="Proteomes" id="UP000694856"/>
    </source>
</evidence>
<dbReference type="KEGG" id="cfr:106729228"/>